<keyword evidence="4" id="KW-0238">DNA-binding</keyword>
<comment type="similarity">
    <text evidence="8">Belongs to the xlnR/xlr1 family.</text>
</comment>
<keyword evidence="3" id="KW-0805">Transcription regulation</keyword>
<dbReference type="Pfam" id="PF04082">
    <property type="entry name" value="Fungal_trans"/>
    <property type="match status" value="1"/>
</dbReference>
<dbReference type="Proteomes" id="UP000190776">
    <property type="component" value="Unassembled WGS sequence"/>
</dbReference>
<keyword evidence="6" id="KW-0804">Transcription</keyword>
<dbReference type="SMART" id="SM00066">
    <property type="entry name" value="GAL4"/>
    <property type="match status" value="1"/>
</dbReference>
<dbReference type="EMBL" id="MSZU01000080">
    <property type="protein sequence ID" value="OMP86223.1"/>
    <property type="molecule type" value="Genomic_DNA"/>
</dbReference>
<evidence type="ECO:0000259" key="10">
    <source>
        <dbReference type="PROSITE" id="PS50048"/>
    </source>
</evidence>
<evidence type="ECO:0000256" key="2">
    <source>
        <dbReference type="ARBA" id="ARBA00022833"/>
    </source>
</evidence>
<name>A0A1S8BG10_9PEZI</name>
<dbReference type="AlphaFoldDB" id="A0A1S8BG10"/>
<evidence type="ECO:0000256" key="9">
    <source>
        <dbReference type="SAM" id="MobiDB-lite"/>
    </source>
</evidence>
<keyword evidence="1" id="KW-0479">Metal-binding</keyword>
<comment type="caution">
    <text evidence="11">The sequence shown here is derived from an EMBL/GenBank/DDBJ whole genome shotgun (WGS) entry which is preliminary data.</text>
</comment>
<dbReference type="CDD" id="cd12148">
    <property type="entry name" value="fungal_TF_MHR"/>
    <property type="match status" value="1"/>
</dbReference>
<dbReference type="SMART" id="SM00906">
    <property type="entry name" value="Fungal_trans"/>
    <property type="match status" value="1"/>
</dbReference>
<dbReference type="Gene3D" id="4.10.240.10">
    <property type="entry name" value="Zn(2)-C6 fungal-type DNA-binding domain"/>
    <property type="match status" value="1"/>
</dbReference>
<accession>A0A1S8BG10</accession>
<dbReference type="PANTHER" id="PTHR47663:SF1">
    <property type="entry name" value="XYLANOLYTIC TRANSCRIPTIONAL ACTIVATOR XLNR-RELATED"/>
    <property type="match status" value="1"/>
</dbReference>
<dbReference type="InterPro" id="IPR036864">
    <property type="entry name" value="Zn2-C6_fun-type_DNA-bd_sf"/>
</dbReference>
<dbReference type="GO" id="GO:0006351">
    <property type="term" value="P:DNA-templated transcription"/>
    <property type="evidence" value="ECO:0007669"/>
    <property type="project" value="InterPro"/>
</dbReference>
<sequence>MLSTGLHQYTISAFNQLPSSSLLNHEQDLPSQRISTAGLDALAQSSQYALQHYPHAPHHVLDGKTFGKQRHHPYVNLPASAGSRDHKSSMVPDRTGRHSSAPVRRRISRACDQCNQLRTKCDGKTPCAHCIEFGLTCEYMRERKKRGKASRKEIAAQQAAAAAAAADGGNTSPSSTNGYPSEEQHGNSPGQTHEREGQQKPLGPDLPPPSNGAQRSASIGSHNEMNGAAHYDMHHVGRYGSVGDISEHGGHHQIAGPADGLVTGLATPRLSTNGVHDRNLHMMNMSDYGSMDDYQRAVGSPGAVNGNMILQNGGAVMHHSLLATNGMQAYGDSSYTMLSPQSQHAQQNGFRIPPGESPLAGFLGNSPVAGSPGWLSLPSPSAALYSQQHMANSQTLRYPVLKPLLPYLQGIIPVYLACDLLELYFQSASSAFMQPVSPYVLGYVFRKRSFLRQNNPRVCSPALLASMLWIGAQTHESAFLTSPPSTRGKVCQRLLELTISLLKPLIHTPDASNHASPNFAANTVINGVALGGFGVANPISGRLAETEGGTPGSAAALDDIVTYMHLAVVVSASEYKAASLRWWNAAWSLAREMKLNRELPPSPPAPGRETGEDADAEGEVDMDVDMNGMNHGINGQVHTPGTVSEEEREERRRIWWLLYTMDRHLALCYNRPLFLLDVECEELLQPVEESKWQAGDYYTGNSDQYSDSSSPYYRRRGPSFEVTGHSIFGYFTPLMTILGAIVDLNHARNHPRFGSRFRDGDEWNHYASELSQQLEAYGRSLEDFEKRFTSNLPSGNDNDGANGAENGNRDAGTPSAHSVNSSGSRITESIIQTRIVVAYATHLMHTLHVLVNGKWDPISLLDDNDLWISSQSFVTATGHAVSAAEALSNILEHDPDLSFMPFFFGMYLLQGSFLLLLIADKLQGEASPSVVKACETIVRAHEACVVTLNTEYQVRFAGSSMIRRHEADGWQRNFRKVMRSALAQVRGRCLEDFGEQQQRRREVLALYRWTGDGSGLAL</sequence>
<dbReference type="GO" id="GO:0000981">
    <property type="term" value="F:DNA-binding transcription factor activity, RNA polymerase II-specific"/>
    <property type="evidence" value="ECO:0007669"/>
    <property type="project" value="InterPro"/>
</dbReference>
<evidence type="ECO:0000256" key="1">
    <source>
        <dbReference type="ARBA" id="ARBA00022723"/>
    </source>
</evidence>
<feature type="region of interest" description="Disordered" evidence="9">
    <location>
        <begin position="788"/>
        <end position="821"/>
    </location>
</feature>
<evidence type="ECO:0000256" key="3">
    <source>
        <dbReference type="ARBA" id="ARBA00023015"/>
    </source>
</evidence>
<dbReference type="STRING" id="420778.A0A1S8BG10"/>
<feature type="compositionally biased region" description="Polar residues" evidence="9">
    <location>
        <begin position="169"/>
        <end position="179"/>
    </location>
</feature>
<dbReference type="Pfam" id="PF00172">
    <property type="entry name" value="Zn_clus"/>
    <property type="match status" value="1"/>
</dbReference>
<feature type="compositionally biased region" description="Low complexity" evidence="9">
    <location>
        <begin position="795"/>
        <end position="812"/>
    </location>
</feature>
<evidence type="ECO:0000256" key="8">
    <source>
        <dbReference type="ARBA" id="ARBA00037990"/>
    </source>
</evidence>
<gene>
    <name evidence="11" type="ORF">BK809_0003393</name>
</gene>
<dbReference type="OrthoDB" id="5365785at2759"/>
<feature type="domain" description="Zn(2)-C6 fungal-type" evidence="10">
    <location>
        <begin position="110"/>
        <end position="139"/>
    </location>
</feature>
<evidence type="ECO:0000313" key="11">
    <source>
        <dbReference type="EMBL" id="OMP86223.1"/>
    </source>
</evidence>
<protein>
    <submittedName>
        <fullName evidence="11">Xylanolytic transcriptional activator xlnR</fullName>
    </submittedName>
</protein>
<feature type="region of interest" description="Disordered" evidence="9">
    <location>
        <begin position="75"/>
        <end position="103"/>
    </location>
</feature>
<evidence type="ECO:0000256" key="7">
    <source>
        <dbReference type="ARBA" id="ARBA00023242"/>
    </source>
</evidence>
<dbReference type="CDD" id="cd00067">
    <property type="entry name" value="GAL4"/>
    <property type="match status" value="1"/>
</dbReference>
<dbReference type="PANTHER" id="PTHR47663">
    <property type="entry name" value="XYLANOLYTIC TRANSCRIPTIONAL ACTIVATOR XLNR-RELATED"/>
    <property type="match status" value="1"/>
</dbReference>
<keyword evidence="7" id="KW-0539">Nucleus</keyword>
<proteinExistence type="inferred from homology"/>
<evidence type="ECO:0000256" key="6">
    <source>
        <dbReference type="ARBA" id="ARBA00023163"/>
    </source>
</evidence>
<feature type="region of interest" description="Disordered" evidence="9">
    <location>
        <begin position="160"/>
        <end position="225"/>
    </location>
</feature>
<feature type="compositionally biased region" description="Polar residues" evidence="9">
    <location>
        <begin position="211"/>
        <end position="224"/>
    </location>
</feature>
<reference evidence="11 12" key="1">
    <citation type="submission" date="2017-01" db="EMBL/GenBank/DDBJ databases">
        <title>Draft genome sequence of Diplodia seriata F98.1, a fungal species involved in grapevine trunk diseases.</title>
        <authorList>
            <person name="Robert-Siegwald G."/>
            <person name="Vallet J."/>
            <person name="Abou-Mansour E."/>
            <person name="Xu J."/>
            <person name="Rey P."/>
            <person name="Bertsch C."/>
            <person name="Rego C."/>
            <person name="Larignon P."/>
            <person name="Fontaine F."/>
            <person name="Lebrun M.-H."/>
        </authorList>
    </citation>
    <scope>NUCLEOTIDE SEQUENCE [LARGE SCALE GENOMIC DNA]</scope>
    <source>
        <strain evidence="11 12">F98.1</strain>
    </source>
</reference>
<evidence type="ECO:0000313" key="12">
    <source>
        <dbReference type="Proteomes" id="UP000190776"/>
    </source>
</evidence>
<dbReference type="PROSITE" id="PS50048">
    <property type="entry name" value="ZN2_CY6_FUNGAL_2"/>
    <property type="match status" value="1"/>
</dbReference>
<dbReference type="InterPro" id="IPR001138">
    <property type="entry name" value="Zn2Cys6_DnaBD"/>
</dbReference>
<dbReference type="GO" id="GO:0003677">
    <property type="term" value="F:DNA binding"/>
    <property type="evidence" value="ECO:0007669"/>
    <property type="project" value="UniProtKB-KW"/>
</dbReference>
<dbReference type="InterPro" id="IPR051439">
    <property type="entry name" value="XlnR/Xlr1"/>
</dbReference>
<keyword evidence="2" id="KW-0862">Zinc</keyword>
<dbReference type="FunFam" id="4.10.240.10:FF:000004">
    <property type="entry name" value="Xylanolytic transcriptional activator XlnR"/>
    <property type="match status" value="1"/>
</dbReference>
<evidence type="ECO:0000256" key="5">
    <source>
        <dbReference type="ARBA" id="ARBA00023159"/>
    </source>
</evidence>
<organism evidence="11 12">
    <name type="scientific">Diplodia seriata</name>
    <dbReference type="NCBI Taxonomy" id="420778"/>
    <lineage>
        <taxon>Eukaryota</taxon>
        <taxon>Fungi</taxon>
        <taxon>Dikarya</taxon>
        <taxon>Ascomycota</taxon>
        <taxon>Pezizomycotina</taxon>
        <taxon>Dothideomycetes</taxon>
        <taxon>Dothideomycetes incertae sedis</taxon>
        <taxon>Botryosphaeriales</taxon>
        <taxon>Botryosphaeriaceae</taxon>
        <taxon>Diplodia</taxon>
    </lineage>
</organism>
<keyword evidence="5" id="KW-0010">Activator</keyword>
<evidence type="ECO:0000256" key="4">
    <source>
        <dbReference type="ARBA" id="ARBA00023125"/>
    </source>
</evidence>
<dbReference type="InterPro" id="IPR007219">
    <property type="entry name" value="XnlR_reg_dom"/>
</dbReference>
<dbReference type="SUPFAM" id="SSF57701">
    <property type="entry name" value="Zn2/Cys6 DNA-binding domain"/>
    <property type="match status" value="1"/>
</dbReference>
<dbReference type="GO" id="GO:0008270">
    <property type="term" value="F:zinc ion binding"/>
    <property type="evidence" value="ECO:0007669"/>
    <property type="project" value="InterPro"/>
</dbReference>